<protein>
    <recommendedName>
        <fullName evidence="3">NRDE family protein</fullName>
    </recommendedName>
</protein>
<dbReference type="EMBL" id="JACDUR010000008">
    <property type="protein sequence ID" value="MBA2896060.1"/>
    <property type="molecule type" value="Genomic_DNA"/>
</dbReference>
<evidence type="ECO:0008006" key="3">
    <source>
        <dbReference type="Google" id="ProtNLM"/>
    </source>
</evidence>
<dbReference type="PANTHER" id="PTHR17985:SF8">
    <property type="entry name" value="TRANSPORT AND GOLGI ORGANIZATION PROTEIN 2 HOMOLOG"/>
    <property type="match status" value="1"/>
</dbReference>
<comment type="caution">
    <text evidence="1">The sequence shown here is derived from an EMBL/GenBank/DDBJ whole genome shotgun (WGS) entry which is preliminary data.</text>
</comment>
<keyword evidence="2" id="KW-1185">Reference proteome</keyword>
<gene>
    <name evidence="1" type="ORF">HNR30_007451</name>
</gene>
<dbReference type="Proteomes" id="UP000530928">
    <property type="component" value="Unassembled WGS sequence"/>
</dbReference>
<dbReference type="Pfam" id="PF05742">
    <property type="entry name" value="TANGO2"/>
    <property type="match status" value="1"/>
</dbReference>
<evidence type="ECO:0000313" key="2">
    <source>
        <dbReference type="Proteomes" id="UP000530928"/>
    </source>
</evidence>
<dbReference type="AlphaFoldDB" id="A0A7W0CRW7"/>
<dbReference type="RefSeq" id="WP_181614795.1">
    <property type="nucleotide sequence ID" value="NZ_BAABAM010000007.1"/>
</dbReference>
<accession>A0A7W0CRW7</accession>
<proteinExistence type="predicted"/>
<evidence type="ECO:0000313" key="1">
    <source>
        <dbReference type="EMBL" id="MBA2896060.1"/>
    </source>
</evidence>
<sequence length="224" mass="24272">MCTVIIKPGLLMGIRDELADRPWEGPGEHWPEQYPGVLGGRDLKAGGTWLAVLPHGASWRVAALLNNHGVPAPDTVRVSRGDLPLRAVVAGELPDVDLTRYDPFHLVVTDLTASRLWSWNGADLAVTTLPGDTAMIVNSGLDPDSPRVRTHLPRFRAAGDDWWPLTGLEPSSAADALILRHPLPDGRVFATLSVTLITPRAYEFSDLSGQIGSKHEIVVRSAHP</sequence>
<name>A0A7W0CRW7_9ACTN</name>
<reference evidence="1 2" key="1">
    <citation type="submission" date="2020-07" db="EMBL/GenBank/DDBJ databases">
        <title>Genomic Encyclopedia of Type Strains, Phase IV (KMG-IV): sequencing the most valuable type-strain genomes for metagenomic binning, comparative biology and taxonomic classification.</title>
        <authorList>
            <person name="Goeker M."/>
        </authorList>
    </citation>
    <scope>NUCLEOTIDE SEQUENCE [LARGE SCALE GENOMIC DNA]</scope>
    <source>
        <strain evidence="1 2">DSM 45533</strain>
    </source>
</reference>
<organism evidence="1 2">
    <name type="scientific">Nonomuraea soli</name>
    <dbReference type="NCBI Taxonomy" id="1032476"/>
    <lineage>
        <taxon>Bacteria</taxon>
        <taxon>Bacillati</taxon>
        <taxon>Actinomycetota</taxon>
        <taxon>Actinomycetes</taxon>
        <taxon>Streptosporangiales</taxon>
        <taxon>Streptosporangiaceae</taxon>
        <taxon>Nonomuraea</taxon>
    </lineage>
</organism>
<dbReference type="PANTHER" id="PTHR17985">
    <property type="entry name" value="SER/THR-RICH PROTEIN T10 IN DGCR REGION"/>
    <property type="match status" value="1"/>
</dbReference>
<dbReference type="InterPro" id="IPR008551">
    <property type="entry name" value="TANGO2"/>
</dbReference>